<gene>
    <name evidence="6" type="ORF">JBS370_LOCUS1493</name>
    <name evidence="4" type="ORF">JXQ802_LOCUS22405</name>
    <name evidence="5" type="ORF">OTI717_LOCUS2159</name>
    <name evidence="2" type="ORF">PYM288_LOCUS1618</name>
    <name evidence="3" type="ORF">RFH988_LOCUS11842</name>
</gene>
<dbReference type="OrthoDB" id="10050932at2759"/>
<dbReference type="EMBL" id="CAJOBD010000051">
    <property type="protein sequence ID" value="CAF3553977.1"/>
    <property type="molecule type" value="Genomic_DNA"/>
</dbReference>
<dbReference type="Proteomes" id="UP000663854">
    <property type="component" value="Unassembled WGS sequence"/>
</dbReference>
<keyword evidence="8" id="KW-1185">Reference proteome</keyword>
<evidence type="ECO:0000256" key="1">
    <source>
        <dbReference type="SAM" id="MobiDB-lite"/>
    </source>
</evidence>
<comment type="caution">
    <text evidence="2">The sequence shown here is derived from an EMBL/GenBank/DDBJ whole genome shotgun (WGS) entry which is preliminary data.</text>
</comment>
<accession>A0A813P1G2</accession>
<dbReference type="EMBL" id="CAJNOL010000679">
    <property type="protein sequence ID" value="CAF1163794.1"/>
    <property type="molecule type" value="Genomic_DNA"/>
</dbReference>
<sequence>MAIGDHLPIIVPSSASVNSSSVSKSTSSSPSSSSSIGERRRFVPVATHNSSTFIQFPTNVRQSISFIPVYPSRASISSVQPCSFTIDTQSISTKSKSSNTSPSSITSNQHKRNYFQQRSNPILNNPLLNHRKDQPKKFSINFSYTTRICLSSKTNSNDNQLSIDRANIAPQLTNQIENISDRLNDENSDQQEIEYFNKTKYDYITRWLHDIRQATYYAETFSKTKRSKNRFVQT</sequence>
<dbReference type="Proteomes" id="UP000663882">
    <property type="component" value="Unassembled WGS sequence"/>
</dbReference>
<evidence type="ECO:0000313" key="2">
    <source>
        <dbReference type="EMBL" id="CAF0742083.1"/>
    </source>
</evidence>
<name>A0A813P1G2_9BILA</name>
<organism evidence="2 7">
    <name type="scientific">Rotaria sordida</name>
    <dbReference type="NCBI Taxonomy" id="392033"/>
    <lineage>
        <taxon>Eukaryota</taxon>
        <taxon>Metazoa</taxon>
        <taxon>Spiralia</taxon>
        <taxon>Gnathifera</taxon>
        <taxon>Rotifera</taxon>
        <taxon>Eurotatoria</taxon>
        <taxon>Bdelloidea</taxon>
        <taxon>Philodinida</taxon>
        <taxon>Philodinidae</taxon>
        <taxon>Rotaria</taxon>
    </lineage>
</organism>
<reference evidence="2" key="1">
    <citation type="submission" date="2021-02" db="EMBL/GenBank/DDBJ databases">
        <authorList>
            <person name="Nowell W R."/>
        </authorList>
    </citation>
    <scope>NUCLEOTIDE SEQUENCE</scope>
</reference>
<protein>
    <submittedName>
        <fullName evidence="2">Uncharacterized protein</fullName>
    </submittedName>
</protein>
<feature type="compositionally biased region" description="Low complexity" evidence="1">
    <location>
        <begin position="90"/>
        <end position="108"/>
    </location>
</feature>
<evidence type="ECO:0000313" key="3">
    <source>
        <dbReference type="EMBL" id="CAF0955115.1"/>
    </source>
</evidence>
<evidence type="ECO:0000313" key="5">
    <source>
        <dbReference type="EMBL" id="CAF3509180.1"/>
    </source>
</evidence>
<feature type="region of interest" description="Disordered" evidence="1">
    <location>
        <begin position="90"/>
        <end position="111"/>
    </location>
</feature>
<evidence type="ECO:0000313" key="8">
    <source>
        <dbReference type="Proteomes" id="UP000663870"/>
    </source>
</evidence>
<feature type="region of interest" description="Disordered" evidence="1">
    <location>
        <begin position="16"/>
        <end position="38"/>
    </location>
</feature>
<feature type="compositionally biased region" description="Low complexity" evidence="1">
    <location>
        <begin position="16"/>
        <end position="36"/>
    </location>
</feature>
<evidence type="ECO:0000313" key="7">
    <source>
        <dbReference type="Proteomes" id="UP000663854"/>
    </source>
</evidence>
<dbReference type="EMBL" id="CAJOAX010000101">
    <property type="protein sequence ID" value="CAF3509180.1"/>
    <property type="molecule type" value="Genomic_DNA"/>
</dbReference>
<dbReference type="AlphaFoldDB" id="A0A813P1G2"/>
<dbReference type="Proteomes" id="UP000663870">
    <property type="component" value="Unassembled WGS sequence"/>
</dbReference>
<evidence type="ECO:0000313" key="4">
    <source>
        <dbReference type="EMBL" id="CAF1163794.1"/>
    </source>
</evidence>
<dbReference type="Proteomes" id="UP000663836">
    <property type="component" value="Unassembled WGS sequence"/>
</dbReference>
<evidence type="ECO:0000313" key="6">
    <source>
        <dbReference type="EMBL" id="CAF3553977.1"/>
    </source>
</evidence>
<dbReference type="Proteomes" id="UP000663823">
    <property type="component" value="Unassembled WGS sequence"/>
</dbReference>
<proteinExistence type="predicted"/>
<dbReference type="EMBL" id="CAJNOO010000478">
    <property type="protein sequence ID" value="CAF0955115.1"/>
    <property type="molecule type" value="Genomic_DNA"/>
</dbReference>
<dbReference type="EMBL" id="CAJNOH010000008">
    <property type="protein sequence ID" value="CAF0742083.1"/>
    <property type="molecule type" value="Genomic_DNA"/>
</dbReference>